<evidence type="ECO:0000256" key="1">
    <source>
        <dbReference type="ARBA" id="ARBA00002001"/>
    </source>
</evidence>
<dbReference type="InterPro" id="IPR009072">
    <property type="entry name" value="Histone-fold"/>
</dbReference>
<evidence type="ECO:0000313" key="15">
    <source>
        <dbReference type="Proteomes" id="UP000316621"/>
    </source>
</evidence>
<dbReference type="FunFam" id="1.10.20.10:FF:000026">
    <property type="entry name" value="Histone H2A"/>
    <property type="match status" value="1"/>
</dbReference>
<dbReference type="GO" id="GO:0000786">
    <property type="term" value="C:nucleosome"/>
    <property type="evidence" value="ECO:0007669"/>
    <property type="project" value="UniProtKB-KW"/>
</dbReference>
<dbReference type="Proteomes" id="UP000316621">
    <property type="component" value="Chromosome 9"/>
</dbReference>
<gene>
    <name evidence="14" type="ORF">C5167_002518</name>
</gene>
<protein>
    <recommendedName>
        <fullName evidence="10">Histone H2A</fullName>
    </recommendedName>
</protein>
<evidence type="ECO:0000256" key="2">
    <source>
        <dbReference type="ARBA" id="ARBA00004123"/>
    </source>
</evidence>
<evidence type="ECO:0000313" key="14">
    <source>
        <dbReference type="EMBL" id="RZC78323.1"/>
    </source>
</evidence>
<dbReference type="GO" id="GO:0030527">
    <property type="term" value="F:structural constituent of chromatin"/>
    <property type="evidence" value="ECO:0007669"/>
    <property type="project" value="InterPro"/>
</dbReference>
<keyword evidence="7 10" id="KW-0238">DNA-binding</keyword>
<dbReference type="SUPFAM" id="SSF47113">
    <property type="entry name" value="Histone-fold"/>
    <property type="match status" value="1"/>
</dbReference>
<evidence type="ECO:0000256" key="6">
    <source>
        <dbReference type="ARBA" id="ARBA00022454"/>
    </source>
</evidence>
<evidence type="ECO:0000256" key="11">
    <source>
        <dbReference type="SAM" id="MobiDB-lite"/>
    </source>
</evidence>
<dbReference type="EMBL" id="CM010723">
    <property type="protein sequence ID" value="RZC78323.1"/>
    <property type="molecule type" value="Genomic_DNA"/>
</dbReference>
<comment type="subcellular location">
    <subcellularLocation>
        <location evidence="3">Chromosome</location>
    </subcellularLocation>
    <subcellularLocation>
        <location evidence="2 10">Nucleus</location>
    </subcellularLocation>
</comment>
<accession>A0A4Y7KYB8</accession>
<dbReference type="GO" id="GO:0070828">
    <property type="term" value="P:heterochromatin organization"/>
    <property type="evidence" value="ECO:0007669"/>
    <property type="project" value="UniProtKB-ARBA"/>
</dbReference>
<dbReference type="GO" id="GO:0005634">
    <property type="term" value="C:nucleus"/>
    <property type="evidence" value="ECO:0007669"/>
    <property type="project" value="UniProtKB-SubCell"/>
</dbReference>
<evidence type="ECO:0000256" key="5">
    <source>
        <dbReference type="ARBA" id="ARBA00011538"/>
    </source>
</evidence>
<proteinExistence type="inferred from homology"/>
<organism evidence="14 15">
    <name type="scientific">Papaver somniferum</name>
    <name type="common">Opium poppy</name>
    <dbReference type="NCBI Taxonomy" id="3469"/>
    <lineage>
        <taxon>Eukaryota</taxon>
        <taxon>Viridiplantae</taxon>
        <taxon>Streptophyta</taxon>
        <taxon>Embryophyta</taxon>
        <taxon>Tracheophyta</taxon>
        <taxon>Spermatophyta</taxon>
        <taxon>Magnoliopsida</taxon>
        <taxon>Ranunculales</taxon>
        <taxon>Papaveraceae</taxon>
        <taxon>Papaveroideae</taxon>
        <taxon>Papaver</taxon>
    </lineage>
</organism>
<comment type="similarity">
    <text evidence="4 10">Belongs to the histone H2A family.</text>
</comment>
<dbReference type="InterPro" id="IPR002119">
    <property type="entry name" value="Histone_H2A"/>
</dbReference>
<sequence>MEGTASADVVSKGGRKGGDRKKAVTKSAKAGLQFPVGRITRFLKKGRYSQRVGSGAPFYMAAVLEYLAAEVLELSGNAARDNKKSRIIPRHLCLAIRNDEELGKLLAGFTIASGGVLPNINSVLLPKKSRKAEADKPSTQKFPGKSVASKSPKK</sequence>
<dbReference type="SMART" id="SM00414">
    <property type="entry name" value="H2A"/>
    <property type="match status" value="1"/>
</dbReference>
<keyword evidence="6 10" id="KW-0158">Chromosome</keyword>
<evidence type="ECO:0000256" key="8">
    <source>
        <dbReference type="ARBA" id="ARBA00023242"/>
    </source>
</evidence>
<keyword evidence="9 10" id="KW-0544">Nucleosome core</keyword>
<dbReference type="InterPro" id="IPR032458">
    <property type="entry name" value="Histone_H2A_CS"/>
</dbReference>
<dbReference type="OrthoDB" id="9421954at2759"/>
<dbReference type="AlphaFoldDB" id="A0A4Y7KYB8"/>
<dbReference type="PROSITE" id="PS00046">
    <property type="entry name" value="HISTONE_H2A"/>
    <property type="match status" value="1"/>
</dbReference>
<dbReference type="InterPro" id="IPR032454">
    <property type="entry name" value="Histone_H2A_C"/>
</dbReference>
<dbReference type="OMA" id="XSVGVAG"/>
<name>A0A4Y7KYB8_PAPSO</name>
<dbReference type="GO" id="GO:0003682">
    <property type="term" value="F:chromatin binding"/>
    <property type="evidence" value="ECO:0007669"/>
    <property type="project" value="UniProtKB-ARBA"/>
</dbReference>
<evidence type="ECO:0000256" key="3">
    <source>
        <dbReference type="ARBA" id="ARBA00004286"/>
    </source>
</evidence>
<feature type="region of interest" description="Disordered" evidence="11">
    <location>
        <begin position="128"/>
        <end position="154"/>
    </location>
</feature>
<dbReference type="STRING" id="3469.A0A4Y7KYB8"/>
<evidence type="ECO:0000256" key="9">
    <source>
        <dbReference type="ARBA" id="ARBA00023269"/>
    </source>
</evidence>
<feature type="domain" description="Histone H2A C-terminal" evidence="13">
    <location>
        <begin position="100"/>
        <end position="132"/>
    </location>
</feature>
<dbReference type="Gene3D" id="1.10.20.10">
    <property type="entry name" value="Histone, subunit A"/>
    <property type="match status" value="1"/>
</dbReference>
<dbReference type="GO" id="GO:0046982">
    <property type="term" value="F:protein heterodimerization activity"/>
    <property type="evidence" value="ECO:0007669"/>
    <property type="project" value="InterPro"/>
</dbReference>
<keyword evidence="8 10" id="KW-0539">Nucleus</keyword>
<dbReference type="GO" id="GO:0003677">
    <property type="term" value="F:DNA binding"/>
    <property type="evidence" value="ECO:0007669"/>
    <property type="project" value="UniProtKB-KW"/>
</dbReference>
<comment type="function">
    <text evidence="1">Core component of nucleosome. Nucleosomes wrap and compact DNA into chromatin, limiting DNA accessibility to the cellular machineries which require DNA as a template. Histones thereby play a central role in transcription regulation, DNA repair, DNA replication and chromosomal stability. DNA accessibility is regulated via a complex set of post-translational modifications of histones, also called histone code, and nucleosome remodeling.</text>
</comment>
<evidence type="ECO:0000256" key="4">
    <source>
        <dbReference type="ARBA" id="ARBA00010691"/>
    </source>
</evidence>
<comment type="subunit">
    <text evidence="5 10">The nucleosome is a histone octamer containing two molecules each of H2A, H2B, H3 and H4 assembled in one H3-H4 heterotetramer and two H2A-H2B heterodimers. The octamer wraps approximately 147 bp of DNA.</text>
</comment>
<keyword evidence="15" id="KW-1185">Reference proteome</keyword>
<dbReference type="CDD" id="cd00074">
    <property type="entry name" value="HFD_H2A"/>
    <property type="match status" value="1"/>
</dbReference>
<dbReference type="GO" id="GO:0000792">
    <property type="term" value="C:heterochromatin"/>
    <property type="evidence" value="ECO:0007669"/>
    <property type="project" value="UniProtKB-ARBA"/>
</dbReference>
<dbReference type="InterPro" id="IPR007125">
    <property type="entry name" value="H2A/H2B/H3"/>
</dbReference>
<evidence type="ECO:0000259" key="13">
    <source>
        <dbReference type="Pfam" id="PF16211"/>
    </source>
</evidence>
<feature type="region of interest" description="Disordered" evidence="11">
    <location>
        <begin position="1"/>
        <end position="26"/>
    </location>
</feature>
<dbReference type="Pfam" id="PF16211">
    <property type="entry name" value="Histone_H2A_C"/>
    <property type="match status" value="1"/>
</dbReference>
<dbReference type="PANTHER" id="PTHR23430">
    <property type="entry name" value="HISTONE H2A"/>
    <property type="match status" value="1"/>
</dbReference>
<evidence type="ECO:0000259" key="12">
    <source>
        <dbReference type="Pfam" id="PF00125"/>
    </source>
</evidence>
<dbReference type="Gramene" id="RZC78323">
    <property type="protein sequence ID" value="RZC78323"/>
    <property type="gene ID" value="C5167_002518"/>
</dbReference>
<reference evidence="14 15" key="1">
    <citation type="journal article" date="2018" name="Science">
        <title>The opium poppy genome and morphinan production.</title>
        <authorList>
            <person name="Guo L."/>
            <person name="Winzer T."/>
            <person name="Yang X."/>
            <person name="Li Y."/>
            <person name="Ning Z."/>
            <person name="He Z."/>
            <person name="Teodor R."/>
            <person name="Lu Y."/>
            <person name="Bowser T.A."/>
            <person name="Graham I.A."/>
            <person name="Ye K."/>
        </authorList>
    </citation>
    <scope>NUCLEOTIDE SEQUENCE [LARGE SCALE GENOMIC DNA]</scope>
    <source>
        <strain evidence="15">cv. HN1</strain>
        <tissue evidence="14">Leaves</tissue>
    </source>
</reference>
<evidence type="ECO:0000256" key="7">
    <source>
        <dbReference type="ARBA" id="ARBA00023125"/>
    </source>
</evidence>
<dbReference type="PRINTS" id="PR00620">
    <property type="entry name" value="HISTONEH2A"/>
</dbReference>
<feature type="domain" description="Core Histone H2A/H2B/H3" evidence="12">
    <location>
        <begin position="20"/>
        <end position="97"/>
    </location>
</feature>
<evidence type="ECO:0000256" key="10">
    <source>
        <dbReference type="RuleBase" id="RU003767"/>
    </source>
</evidence>
<dbReference type="Pfam" id="PF00125">
    <property type="entry name" value="Histone"/>
    <property type="match status" value="1"/>
</dbReference>